<dbReference type="Proteomes" id="UP000807769">
    <property type="component" value="Unassembled WGS sequence"/>
</dbReference>
<protein>
    <submittedName>
        <fullName evidence="2">Uncharacterized protein</fullName>
    </submittedName>
</protein>
<evidence type="ECO:0000256" key="1">
    <source>
        <dbReference type="SAM" id="MobiDB-lite"/>
    </source>
</evidence>
<sequence>MAITPPPDAASPQELHQISLPRSNCFISTYNCLWKALAIAQKLLLNMCSWCRELLKKNALLEASASQGQKKLAANELALVVKQDVIKAHGCKYSMACCLWIDTNLFPLHMCPNINLSSKECWLSPLAIEDSVKAKLFLFIPQTDHELMNHKNFGSSQITAQGNPTDTWEEDFECALEDGVEAPVFSASTPPVLPRSLPPNKPPPQVSIDNTEMDSDAVAAAQSRPSGFISTAMQELVILDLDAQDQVVEHNTIEITDMTTKPKPKPKPRRGKGKTALDGDLELTAGLSGSNVWKSSWKK</sequence>
<organism evidence="2 3">
    <name type="scientific">Suillus subaureus</name>
    <dbReference type="NCBI Taxonomy" id="48587"/>
    <lineage>
        <taxon>Eukaryota</taxon>
        <taxon>Fungi</taxon>
        <taxon>Dikarya</taxon>
        <taxon>Basidiomycota</taxon>
        <taxon>Agaricomycotina</taxon>
        <taxon>Agaricomycetes</taxon>
        <taxon>Agaricomycetidae</taxon>
        <taxon>Boletales</taxon>
        <taxon>Suillineae</taxon>
        <taxon>Suillaceae</taxon>
        <taxon>Suillus</taxon>
    </lineage>
</organism>
<accession>A0A9P7JF54</accession>
<dbReference type="RefSeq" id="XP_041194798.1">
    <property type="nucleotide sequence ID" value="XM_041339839.1"/>
</dbReference>
<dbReference type="OrthoDB" id="2674010at2759"/>
<keyword evidence="3" id="KW-1185">Reference proteome</keyword>
<feature type="compositionally biased region" description="Polar residues" evidence="1">
    <location>
        <begin position="287"/>
        <end position="299"/>
    </location>
</feature>
<gene>
    <name evidence="2" type="ORF">BJ212DRAFT_1479231</name>
</gene>
<name>A0A9P7JF54_9AGAM</name>
<feature type="compositionally biased region" description="Basic residues" evidence="1">
    <location>
        <begin position="262"/>
        <end position="273"/>
    </location>
</feature>
<reference evidence="2" key="1">
    <citation type="journal article" date="2020" name="New Phytol.">
        <title>Comparative genomics reveals dynamic genome evolution in host specialist ectomycorrhizal fungi.</title>
        <authorList>
            <person name="Lofgren L.A."/>
            <person name="Nguyen N.H."/>
            <person name="Vilgalys R."/>
            <person name="Ruytinx J."/>
            <person name="Liao H.L."/>
            <person name="Branco S."/>
            <person name="Kuo A."/>
            <person name="LaButti K."/>
            <person name="Lipzen A."/>
            <person name="Andreopoulos W."/>
            <person name="Pangilinan J."/>
            <person name="Riley R."/>
            <person name="Hundley H."/>
            <person name="Na H."/>
            <person name="Barry K."/>
            <person name="Grigoriev I.V."/>
            <person name="Stajich J.E."/>
            <person name="Kennedy P.G."/>
        </authorList>
    </citation>
    <scope>NUCLEOTIDE SEQUENCE</scope>
    <source>
        <strain evidence="2">MN1</strain>
    </source>
</reference>
<dbReference type="GeneID" id="64633855"/>
<proteinExistence type="predicted"/>
<evidence type="ECO:0000313" key="2">
    <source>
        <dbReference type="EMBL" id="KAG1819121.1"/>
    </source>
</evidence>
<feature type="region of interest" description="Disordered" evidence="1">
    <location>
        <begin position="252"/>
        <end position="299"/>
    </location>
</feature>
<dbReference type="EMBL" id="JABBWG010000010">
    <property type="protein sequence ID" value="KAG1819121.1"/>
    <property type="molecule type" value="Genomic_DNA"/>
</dbReference>
<evidence type="ECO:0000313" key="3">
    <source>
        <dbReference type="Proteomes" id="UP000807769"/>
    </source>
</evidence>
<dbReference type="AlphaFoldDB" id="A0A9P7JF54"/>
<comment type="caution">
    <text evidence="2">The sequence shown here is derived from an EMBL/GenBank/DDBJ whole genome shotgun (WGS) entry which is preliminary data.</text>
</comment>